<name>A0AAE1NNG2_9EUCA</name>
<dbReference type="Proteomes" id="UP001292094">
    <property type="component" value="Unassembled WGS sequence"/>
</dbReference>
<evidence type="ECO:0000313" key="3">
    <source>
        <dbReference type="Proteomes" id="UP001292094"/>
    </source>
</evidence>
<gene>
    <name evidence="2" type="ORF">Pmani_035142</name>
</gene>
<accession>A0AAE1NNG2</accession>
<feature type="compositionally biased region" description="Basic and acidic residues" evidence="1">
    <location>
        <begin position="158"/>
        <end position="171"/>
    </location>
</feature>
<comment type="caution">
    <text evidence="2">The sequence shown here is derived from an EMBL/GenBank/DDBJ whole genome shotgun (WGS) entry which is preliminary data.</text>
</comment>
<evidence type="ECO:0000256" key="1">
    <source>
        <dbReference type="SAM" id="MobiDB-lite"/>
    </source>
</evidence>
<evidence type="ECO:0000313" key="2">
    <source>
        <dbReference type="EMBL" id="KAK4292066.1"/>
    </source>
</evidence>
<proteinExistence type="predicted"/>
<protein>
    <submittedName>
        <fullName evidence="2">Uncharacterized protein</fullName>
    </submittedName>
</protein>
<reference evidence="2" key="1">
    <citation type="submission" date="2023-11" db="EMBL/GenBank/DDBJ databases">
        <title>Genome assemblies of two species of porcelain crab, Petrolisthes cinctipes and Petrolisthes manimaculis (Anomura: Porcellanidae).</title>
        <authorList>
            <person name="Angst P."/>
        </authorList>
    </citation>
    <scope>NUCLEOTIDE SEQUENCE</scope>
    <source>
        <strain evidence="2">PB745_02</strain>
        <tissue evidence="2">Gill</tissue>
    </source>
</reference>
<feature type="compositionally biased region" description="Basic and acidic residues" evidence="1">
    <location>
        <begin position="24"/>
        <end position="35"/>
    </location>
</feature>
<sequence length="171" mass="19457">MTTEETVSVTRQQTSSTQEVTVPWRKERSQKDKAKQSVKTSDVLVKRKEDEERLREENRIRDEQIRMMQERKLEEKRKKASSSGSSSRKNDTSQSVTDIRQQKNVSKERRTQNPMTGAEKRRSEGAIISSGDDEGSGVLTVSKSDVQVVARAEEEEDGWKRERGRGEGNGG</sequence>
<feature type="compositionally biased region" description="Polar residues" evidence="1">
    <location>
        <begin position="92"/>
        <end position="104"/>
    </location>
</feature>
<dbReference type="AlphaFoldDB" id="A0AAE1NNG2"/>
<feature type="region of interest" description="Disordered" evidence="1">
    <location>
        <begin position="1"/>
        <end position="171"/>
    </location>
</feature>
<organism evidence="2 3">
    <name type="scientific">Petrolisthes manimaculis</name>
    <dbReference type="NCBI Taxonomy" id="1843537"/>
    <lineage>
        <taxon>Eukaryota</taxon>
        <taxon>Metazoa</taxon>
        <taxon>Ecdysozoa</taxon>
        <taxon>Arthropoda</taxon>
        <taxon>Crustacea</taxon>
        <taxon>Multicrustacea</taxon>
        <taxon>Malacostraca</taxon>
        <taxon>Eumalacostraca</taxon>
        <taxon>Eucarida</taxon>
        <taxon>Decapoda</taxon>
        <taxon>Pleocyemata</taxon>
        <taxon>Anomura</taxon>
        <taxon>Galatheoidea</taxon>
        <taxon>Porcellanidae</taxon>
        <taxon>Petrolisthes</taxon>
    </lineage>
</organism>
<dbReference type="EMBL" id="JAWZYT010004948">
    <property type="protein sequence ID" value="KAK4292066.1"/>
    <property type="molecule type" value="Genomic_DNA"/>
</dbReference>
<keyword evidence="3" id="KW-1185">Reference proteome</keyword>
<feature type="compositionally biased region" description="Basic and acidic residues" evidence="1">
    <location>
        <begin position="44"/>
        <end position="77"/>
    </location>
</feature>
<feature type="compositionally biased region" description="Low complexity" evidence="1">
    <location>
        <begin position="1"/>
        <end position="22"/>
    </location>
</feature>